<name>A0A9P6RMJ3_9FUNG</name>
<dbReference type="InterPro" id="IPR023214">
    <property type="entry name" value="HAD_sf"/>
</dbReference>
<evidence type="ECO:0000256" key="6">
    <source>
        <dbReference type="ARBA" id="ARBA00022692"/>
    </source>
</evidence>
<keyword evidence="15" id="KW-0406">Ion transport</keyword>
<evidence type="ECO:0000256" key="15">
    <source>
        <dbReference type="ARBA" id="ARBA00023065"/>
    </source>
</evidence>
<feature type="region of interest" description="Disordered" evidence="22">
    <location>
        <begin position="27"/>
        <end position="72"/>
    </location>
</feature>
<dbReference type="EMBL" id="JAAAIP010000187">
    <property type="protein sequence ID" value="KAG0323491.1"/>
    <property type="molecule type" value="Genomic_DNA"/>
</dbReference>
<keyword evidence="14" id="KW-0915">Sodium</keyword>
<dbReference type="SUPFAM" id="SSF81660">
    <property type="entry name" value="Metal cation-transporting ATPase, ATP-binding domain N"/>
    <property type="match status" value="1"/>
</dbReference>
<evidence type="ECO:0000256" key="20">
    <source>
        <dbReference type="ARBA" id="ARBA00048599"/>
    </source>
</evidence>
<feature type="transmembrane region" description="Helical" evidence="23">
    <location>
        <begin position="362"/>
        <end position="391"/>
    </location>
</feature>
<evidence type="ECO:0000256" key="12">
    <source>
        <dbReference type="ARBA" id="ARBA00022967"/>
    </source>
</evidence>
<comment type="similarity">
    <text evidence="18">Belongs to the cation transport ATPase (P-type) (TC 3.A.3) family. Type IID subfamily.</text>
</comment>
<feature type="compositionally biased region" description="Basic and acidic residues" evidence="22">
    <location>
        <begin position="1087"/>
        <end position="1096"/>
    </location>
</feature>
<keyword evidence="7" id="KW-0479">Metal-binding</keyword>
<feature type="transmembrane region" description="Helical" evidence="23">
    <location>
        <begin position="990"/>
        <end position="1010"/>
    </location>
</feature>
<evidence type="ECO:0000256" key="16">
    <source>
        <dbReference type="ARBA" id="ARBA00023136"/>
    </source>
</evidence>
<dbReference type="InterPro" id="IPR006068">
    <property type="entry name" value="ATPase_P-typ_cation-transptr_C"/>
</dbReference>
<evidence type="ECO:0000256" key="17">
    <source>
        <dbReference type="ARBA" id="ARBA00023201"/>
    </source>
</evidence>
<keyword evidence="16 23" id="KW-0472">Membrane</keyword>
<keyword evidence="8" id="KW-0547">Nucleotide-binding</keyword>
<dbReference type="SUPFAM" id="SSF81653">
    <property type="entry name" value="Calcium ATPase, transduction domain A"/>
    <property type="match status" value="1"/>
</dbReference>
<dbReference type="InterPro" id="IPR044492">
    <property type="entry name" value="P_typ_ATPase_HD_dom"/>
</dbReference>
<evidence type="ECO:0000256" key="10">
    <source>
        <dbReference type="ARBA" id="ARBA00022842"/>
    </source>
</evidence>
<proteinExistence type="inferred from homology"/>
<keyword evidence="12" id="KW-1278">Translocase</keyword>
<evidence type="ECO:0000256" key="21">
    <source>
        <dbReference type="ARBA" id="ARBA00049499"/>
    </source>
</evidence>
<dbReference type="Pfam" id="PF00690">
    <property type="entry name" value="Cation_ATPase_N"/>
    <property type="match status" value="1"/>
</dbReference>
<comment type="catalytic activity">
    <reaction evidence="21">
        <text>Na(+)(in) + ATP + H2O = Na(+)(out) + ADP + phosphate + H(+)</text>
        <dbReference type="Rhea" id="RHEA:14633"/>
        <dbReference type="ChEBI" id="CHEBI:15377"/>
        <dbReference type="ChEBI" id="CHEBI:15378"/>
        <dbReference type="ChEBI" id="CHEBI:29101"/>
        <dbReference type="ChEBI" id="CHEBI:30616"/>
        <dbReference type="ChEBI" id="CHEBI:43474"/>
        <dbReference type="ChEBI" id="CHEBI:456216"/>
        <dbReference type="EC" id="7.2.2.3"/>
    </reaction>
    <physiologicalReaction direction="left-to-right" evidence="21">
        <dbReference type="Rhea" id="RHEA:14634"/>
    </physiologicalReaction>
</comment>
<dbReference type="InterPro" id="IPR023298">
    <property type="entry name" value="ATPase_P-typ_TM_dom_sf"/>
</dbReference>
<dbReference type="OrthoDB" id="116380at2759"/>
<keyword evidence="11" id="KW-0630">Potassium</keyword>
<dbReference type="AlphaFoldDB" id="A0A9P6RMJ3"/>
<keyword evidence="10" id="KW-0460">Magnesium</keyword>
<protein>
    <recommendedName>
        <fullName evidence="19">P-type Na(+) transporter</fullName>
        <ecNumber evidence="19">7.2.2.3</ecNumber>
    </recommendedName>
</protein>
<comment type="cofactor">
    <cofactor evidence="1">
        <name>Mg(2+)</name>
        <dbReference type="ChEBI" id="CHEBI:18420"/>
    </cofactor>
</comment>
<evidence type="ECO:0000256" key="1">
    <source>
        <dbReference type="ARBA" id="ARBA00001946"/>
    </source>
</evidence>
<dbReference type="Proteomes" id="UP000738325">
    <property type="component" value="Unassembled WGS sequence"/>
</dbReference>
<dbReference type="Gene3D" id="2.70.150.10">
    <property type="entry name" value="Calcium-transporting ATPase, cytoplasmic transduction domain A"/>
    <property type="match status" value="1"/>
</dbReference>
<feature type="transmembrane region" description="Helical" evidence="23">
    <location>
        <begin position="149"/>
        <end position="167"/>
    </location>
</feature>
<evidence type="ECO:0000256" key="9">
    <source>
        <dbReference type="ARBA" id="ARBA00022840"/>
    </source>
</evidence>
<dbReference type="SFLD" id="SFLDF00027">
    <property type="entry name" value="p-type_atpase"/>
    <property type="match status" value="1"/>
</dbReference>
<dbReference type="InterPro" id="IPR059000">
    <property type="entry name" value="ATPase_P-type_domA"/>
</dbReference>
<evidence type="ECO:0000256" key="23">
    <source>
        <dbReference type="SAM" id="Phobius"/>
    </source>
</evidence>
<feature type="transmembrane region" description="Helical" evidence="23">
    <location>
        <begin position="173"/>
        <end position="192"/>
    </location>
</feature>
<evidence type="ECO:0000256" key="5">
    <source>
        <dbReference type="ARBA" id="ARBA00022538"/>
    </source>
</evidence>
<dbReference type="GO" id="GO:0005886">
    <property type="term" value="C:plasma membrane"/>
    <property type="evidence" value="ECO:0007669"/>
    <property type="project" value="UniProtKB-SubCell"/>
</dbReference>
<evidence type="ECO:0000256" key="4">
    <source>
        <dbReference type="ARBA" id="ARBA00022475"/>
    </source>
</evidence>
<dbReference type="Gene3D" id="3.40.50.1000">
    <property type="entry name" value="HAD superfamily/HAD-like"/>
    <property type="match status" value="1"/>
</dbReference>
<dbReference type="SMART" id="SM00831">
    <property type="entry name" value="Cation_ATPase_N"/>
    <property type="match status" value="1"/>
</dbReference>
<dbReference type="GO" id="GO:0008554">
    <property type="term" value="F:P-type sodium transporter activity"/>
    <property type="evidence" value="ECO:0007669"/>
    <property type="project" value="UniProtKB-EC"/>
</dbReference>
<keyword evidence="3" id="KW-0813">Transport</keyword>
<feature type="region of interest" description="Disordered" evidence="22">
    <location>
        <begin position="1076"/>
        <end position="1096"/>
    </location>
</feature>
<dbReference type="Pfam" id="PF00122">
    <property type="entry name" value="E1-E2_ATPase"/>
    <property type="match status" value="1"/>
</dbReference>
<feature type="transmembrane region" description="Helical" evidence="23">
    <location>
        <begin position="335"/>
        <end position="356"/>
    </location>
</feature>
<dbReference type="SUPFAM" id="SSF81665">
    <property type="entry name" value="Calcium ATPase, transmembrane domain M"/>
    <property type="match status" value="1"/>
</dbReference>
<dbReference type="Gene3D" id="3.40.1110.10">
    <property type="entry name" value="Calcium-transporting ATPase, cytoplasmic domain N"/>
    <property type="match status" value="1"/>
</dbReference>
<dbReference type="InterPro" id="IPR001757">
    <property type="entry name" value="P_typ_ATPase"/>
</dbReference>
<feature type="transmembrane region" description="Helical" evidence="23">
    <location>
        <begin position="823"/>
        <end position="844"/>
    </location>
</feature>
<feature type="transmembrane region" description="Helical" evidence="23">
    <location>
        <begin position="906"/>
        <end position="927"/>
    </location>
</feature>
<dbReference type="PANTHER" id="PTHR42861">
    <property type="entry name" value="CALCIUM-TRANSPORTING ATPASE"/>
    <property type="match status" value="1"/>
</dbReference>
<dbReference type="InterPro" id="IPR004014">
    <property type="entry name" value="ATPase_P-typ_cation-transptr_N"/>
</dbReference>
<dbReference type="InterPro" id="IPR018303">
    <property type="entry name" value="ATPase_P-typ_P_site"/>
</dbReference>
<evidence type="ECO:0000256" key="8">
    <source>
        <dbReference type="ARBA" id="ARBA00022741"/>
    </source>
</evidence>
<dbReference type="SUPFAM" id="SSF56784">
    <property type="entry name" value="HAD-like"/>
    <property type="match status" value="1"/>
</dbReference>
<evidence type="ECO:0000313" key="26">
    <source>
        <dbReference type="Proteomes" id="UP000738325"/>
    </source>
</evidence>
<feature type="transmembrane region" description="Helical" evidence="23">
    <location>
        <begin position="1022"/>
        <end position="1042"/>
    </location>
</feature>
<keyword evidence="4" id="KW-1003">Cell membrane</keyword>
<evidence type="ECO:0000256" key="19">
    <source>
        <dbReference type="ARBA" id="ARBA00035029"/>
    </source>
</evidence>
<keyword evidence="13 23" id="KW-1133">Transmembrane helix</keyword>
<dbReference type="SFLD" id="SFLDG00002">
    <property type="entry name" value="C1.7:_P-type_atpase_like"/>
    <property type="match status" value="1"/>
</dbReference>
<comment type="subcellular location">
    <subcellularLocation>
        <location evidence="2">Cell membrane</location>
        <topology evidence="2">Multi-pass membrane protein</topology>
    </subcellularLocation>
</comment>
<organism evidence="25 26">
    <name type="scientific">Dissophora globulifera</name>
    <dbReference type="NCBI Taxonomy" id="979702"/>
    <lineage>
        <taxon>Eukaryota</taxon>
        <taxon>Fungi</taxon>
        <taxon>Fungi incertae sedis</taxon>
        <taxon>Mucoromycota</taxon>
        <taxon>Mortierellomycotina</taxon>
        <taxon>Mortierellomycetes</taxon>
        <taxon>Mortierellales</taxon>
        <taxon>Mortierellaceae</taxon>
        <taxon>Dissophora</taxon>
    </lineage>
</organism>
<dbReference type="GO" id="GO:0016887">
    <property type="term" value="F:ATP hydrolysis activity"/>
    <property type="evidence" value="ECO:0007669"/>
    <property type="project" value="InterPro"/>
</dbReference>
<dbReference type="NCBIfam" id="TIGR01523">
    <property type="entry name" value="ATPase-IID_K-Na"/>
    <property type="match status" value="1"/>
</dbReference>
<keyword evidence="9" id="KW-0067">ATP-binding</keyword>
<evidence type="ECO:0000256" key="13">
    <source>
        <dbReference type="ARBA" id="ARBA00022989"/>
    </source>
</evidence>
<keyword evidence="26" id="KW-1185">Reference proteome</keyword>
<dbReference type="InterPro" id="IPR036412">
    <property type="entry name" value="HAD-like_sf"/>
</dbReference>
<dbReference type="Gene3D" id="1.20.1110.10">
    <property type="entry name" value="Calcium-transporting ATPase, transmembrane domain"/>
    <property type="match status" value="1"/>
</dbReference>
<dbReference type="PRINTS" id="PR00119">
    <property type="entry name" value="CATATPASE"/>
</dbReference>
<dbReference type="InterPro" id="IPR023299">
    <property type="entry name" value="ATPase_P-typ_cyto_dom_N"/>
</dbReference>
<accession>A0A9P6RMJ3</accession>
<feature type="compositionally biased region" description="Polar residues" evidence="22">
    <location>
        <begin position="1076"/>
        <end position="1085"/>
    </location>
</feature>
<dbReference type="EC" id="7.2.2.3" evidence="19"/>
<keyword evidence="5" id="KW-0633">Potassium transport</keyword>
<dbReference type="PROSITE" id="PS00154">
    <property type="entry name" value="ATPASE_E1_E2"/>
    <property type="match status" value="1"/>
</dbReference>
<dbReference type="FunFam" id="2.70.150.10:FF:000016">
    <property type="entry name" value="Calcium-transporting P-type ATPase putative"/>
    <property type="match status" value="1"/>
</dbReference>
<evidence type="ECO:0000256" key="3">
    <source>
        <dbReference type="ARBA" id="ARBA00022448"/>
    </source>
</evidence>
<dbReference type="GO" id="GO:0005524">
    <property type="term" value="F:ATP binding"/>
    <property type="evidence" value="ECO:0007669"/>
    <property type="project" value="UniProtKB-KW"/>
</dbReference>
<dbReference type="SFLD" id="SFLDS00003">
    <property type="entry name" value="Haloacid_Dehalogenase"/>
    <property type="match status" value="1"/>
</dbReference>
<evidence type="ECO:0000256" key="7">
    <source>
        <dbReference type="ARBA" id="ARBA00022723"/>
    </source>
</evidence>
<dbReference type="PRINTS" id="PR00121">
    <property type="entry name" value="NAKATPASE"/>
</dbReference>
<dbReference type="Pfam" id="PF13246">
    <property type="entry name" value="Cation_ATPase"/>
    <property type="match status" value="1"/>
</dbReference>
<evidence type="ECO:0000256" key="18">
    <source>
        <dbReference type="ARBA" id="ARBA00035017"/>
    </source>
</evidence>
<dbReference type="GO" id="GO:0046872">
    <property type="term" value="F:metal ion binding"/>
    <property type="evidence" value="ECO:0007669"/>
    <property type="project" value="UniProtKB-KW"/>
</dbReference>
<dbReference type="InterPro" id="IPR006414">
    <property type="entry name" value="P-type_ATPase_IID"/>
</dbReference>
<dbReference type="Pfam" id="PF00689">
    <property type="entry name" value="Cation_ATPase_C"/>
    <property type="match status" value="1"/>
</dbReference>
<comment type="catalytic activity">
    <reaction evidence="20">
        <text>K(+)(in) + ATP + H2O = K(+)(out) + ADP + phosphate + H(+)</text>
        <dbReference type="Rhea" id="RHEA:75815"/>
        <dbReference type="ChEBI" id="CHEBI:15377"/>
        <dbReference type="ChEBI" id="CHEBI:15378"/>
        <dbReference type="ChEBI" id="CHEBI:29103"/>
        <dbReference type="ChEBI" id="CHEBI:30616"/>
        <dbReference type="ChEBI" id="CHEBI:43474"/>
        <dbReference type="ChEBI" id="CHEBI:456216"/>
    </reaction>
</comment>
<evidence type="ECO:0000256" key="2">
    <source>
        <dbReference type="ARBA" id="ARBA00004651"/>
    </source>
</evidence>
<gene>
    <name evidence="25" type="primary">ENA1_1</name>
    <name evidence="25" type="ORF">BGZ99_002748</name>
</gene>
<evidence type="ECO:0000256" key="22">
    <source>
        <dbReference type="SAM" id="MobiDB-lite"/>
    </source>
</evidence>
<comment type="caution">
    <text evidence="25">The sequence shown here is derived from an EMBL/GenBank/DDBJ whole genome shotgun (WGS) entry which is preliminary data.</text>
</comment>
<evidence type="ECO:0000256" key="11">
    <source>
        <dbReference type="ARBA" id="ARBA00022958"/>
    </source>
</evidence>
<feature type="compositionally biased region" description="Polar residues" evidence="22">
    <location>
        <begin position="27"/>
        <end position="59"/>
    </location>
</feature>
<evidence type="ECO:0000256" key="14">
    <source>
        <dbReference type="ARBA" id="ARBA00023053"/>
    </source>
</evidence>
<evidence type="ECO:0000259" key="24">
    <source>
        <dbReference type="SMART" id="SM00831"/>
    </source>
</evidence>
<keyword evidence="6 23" id="KW-0812">Transmembrane</keyword>
<dbReference type="FunFam" id="3.40.50.1000:FF:000001">
    <property type="entry name" value="Phospholipid-transporting ATPase IC"/>
    <property type="match status" value="1"/>
</dbReference>
<reference evidence="25" key="1">
    <citation type="journal article" date="2020" name="Fungal Divers.">
        <title>Resolving the Mortierellaceae phylogeny through synthesis of multi-gene phylogenetics and phylogenomics.</title>
        <authorList>
            <person name="Vandepol N."/>
            <person name="Liber J."/>
            <person name="Desiro A."/>
            <person name="Na H."/>
            <person name="Kennedy M."/>
            <person name="Barry K."/>
            <person name="Grigoriev I.V."/>
            <person name="Miller A.N."/>
            <person name="O'Donnell K."/>
            <person name="Stajich J.E."/>
            <person name="Bonito G."/>
        </authorList>
    </citation>
    <scope>NUCLEOTIDE SEQUENCE</scope>
    <source>
        <strain evidence="25">REB-010B</strain>
    </source>
</reference>
<dbReference type="NCBIfam" id="TIGR01494">
    <property type="entry name" value="ATPase_P-type"/>
    <property type="match status" value="2"/>
</dbReference>
<keyword evidence="17" id="KW-0739">Sodium transport</keyword>
<sequence length="1096" mass="119937">MVFPRPIRPIFEQLNRVMGTNTIDFQETLPSTDTTNDVDASTFGGPSTSGQPWEQQDPSQRGRPTASLPHDSSKWYKNLKRFNDTKTVDVEPETPYHSFTVDQVAQHLRTSTVEGLFSDEAVARLKAHGPNELSGSGGVKWYKVLMRQVANVLVCVLLIATVLAFATKDFAEGGVILFIIVTNAAIGFWQEFNAEQTMEALRNMSSPTAKVIRDETRMTIPNNQVVPGDIVSFEDGDVVGADCRLFEIFNLEADEALLTGESLPVQKNIAVIGNADEALGDRLNMVFASTTIVKGRAKGIVTGTGMNTQIGKIATSLMSVDASEQTPLQKRLNKMAYYVFGAAIILVIIVFGVHGFKYSNEVAIYAISVSIAIIPEGLVAVVTLTMAFGVARMAHVKAIVRRLSSLESLGAVTNICSDKTGTLTQSKMVAVRMWFPGDGFVRITGAGFIPEGEIYRQGEMVNGEFDSDEQQIVTGSGSNHFLRSIQAASLCNMAELRRTLHPETHGEWSAIGDPTEIALQVLAHKAGLAKSDLVGQGFTLMAEFPFDSSVKRMSVLYQSPPTEGSASKSFIFMKGATERILDCCTAWREDDVEYSLVGEKRDKFESMIAEKMNTLAEKGLRVLALAYRKFEVVPGVDLVHGLDRKEVESNMVFLSLVGIYDPPRAESRPAVLQCYEAGIRVHMLTGDHPSTAAAIAKEVAIIPEDVPIVNNPLIMTAAQFDAMSDEDVDKLEELPRVVARCSPTTKVKMIAALHRRNLFVSMTGDGVNDSPSLKSANVGIAMGQSGSDVAKQASDIVLTDDNFATIVKAIAEGRRMFSNIQKFVQHLMSANVAEIVILIVGLAFKDSDNKAVFPMSAVEVLFLNMITSSPPAMGLGLEPPSESNMREPPRSAEQGLFSFEVVMDTFVYGLVMGALSFVSFTIVLFGFNDGNLGSGCNAHWSEACEGVFKARATSYCCMTFLILAHAINCRALRDSGWTIKNLKTLKHNRMLLLSIIIGALLVFPVVYIPGLNHNVFKHSPMTYEWSLVMAALVIFIVFAEVYKKIKIRVMKPLNLEANGKLEMDRMRSFMTQFSQTDSTIGSTDNKGPVKDIRKIR</sequence>
<feature type="domain" description="Cation-transporting P-type ATPase N-terminal" evidence="24">
    <location>
        <begin position="95"/>
        <end position="169"/>
    </location>
</feature>
<dbReference type="GO" id="GO:0006813">
    <property type="term" value="P:potassium ion transport"/>
    <property type="evidence" value="ECO:0007669"/>
    <property type="project" value="UniProtKB-KW"/>
</dbReference>
<evidence type="ECO:0000313" key="25">
    <source>
        <dbReference type="EMBL" id="KAG0323491.1"/>
    </source>
</evidence>
<dbReference type="InterPro" id="IPR008250">
    <property type="entry name" value="ATPase_P-typ_transduc_dom_A_sf"/>
</dbReference>
<dbReference type="FunFam" id="3.40.50.1000:FF:000047">
    <property type="entry name" value="Sodium P-type ATPase"/>
    <property type="match status" value="1"/>
</dbReference>